<organism evidence="1 2">
    <name type="scientific">Nonomuraea monospora</name>
    <dbReference type="NCBI Taxonomy" id="568818"/>
    <lineage>
        <taxon>Bacteria</taxon>
        <taxon>Bacillati</taxon>
        <taxon>Actinomycetota</taxon>
        <taxon>Actinomycetes</taxon>
        <taxon>Streptosporangiales</taxon>
        <taxon>Streptosporangiaceae</taxon>
        <taxon>Nonomuraea</taxon>
    </lineage>
</organism>
<dbReference type="Proteomes" id="UP001499843">
    <property type="component" value="Unassembled WGS sequence"/>
</dbReference>
<name>A0ABN3D1L2_9ACTN</name>
<dbReference type="EMBL" id="BAAAQX010000053">
    <property type="protein sequence ID" value="GAA2215686.1"/>
    <property type="molecule type" value="Genomic_DNA"/>
</dbReference>
<keyword evidence="2" id="KW-1185">Reference proteome</keyword>
<evidence type="ECO:0000313" key="1">
    <source>
        <dbReference type="EMBL" id="GAA2215686.1"/>
    </source>
</evidence>
<comment type="caution">
    <text evidence="1">The sequence shown here is derived from an EMBL/GenBank/DDBJ whole genome shotgun (WGS) entry which is preliminary data.</text>
</comment>
<accession>A0ABN3D1L2</accession>
<sequence length="137" mass="13334">MLQCPRISAASWAWVIRPGGKTHDRVDGDEGGLAGPTVGTAALDLDGLGGVREGQAGPDGADFHAADFAAAVALLVGAVVEDGLAPGQGLEPALQGGLVAFDDEEVVAAGGDDVTGVVVLGVQGVGGDDHAGQVQAA</sequence>
<protein>
    <submittedName>
        <fullName evidence="1">Uncharacterized protein</fullName>
    </submittedName>
</protein>
<proteinExistence type="predicted"/>
<gene>
    <name evidence="1" type="ORF">GCM10009850_111540</name>
</gene>
<reference evidence="1 2" key="1">
    <citation type="journal article" date="2019" name="Int. J. Syst. Evol. Microbiol.">
        <title>The Global Catalogue of Microorganisms (GCM) 10K type strain sequencing project: providing services to taxonomists for standard genome sequencing and annotation.</title>
        <authorList>
            <consortium name="The Broad Institute Genomics Platform"/>
            <consortium name="The Broad Institute Genome Sequencing Center for Infectious Disease"/>
            <person name="Wu L."/>
            <person name="Ma J."/>
        </authorList>
    </citation>
    <scope>NUCLEOTIDE SEQUENCE [LARGE SCALE GENOMIC DNA]</scope>
    <source>
        <strain evidence="1 2">JCM 16114</strain>
    </source>
</reference>
<evidence type="ECO:0000313" key="2">
    <source>
        <dbReference type="Proteomes" id="UP001499843"/>
    </source>
</evidence>